<dbReference type="Gene3D" id="4.10.240.10">
    <property type="entry name" value="Zn(2)-C6 fungal-type DNA-binding domain"/>
    <property type="match status" value="1"/>
</dbReference>
<feature type="compositionally biased region" description="Acidic residues" evidence="4">
    <location>
        <begin position="674"/>
        <end position="686"/>
    </location>
</feature>
<gene>
    <name evidence="6" type="ORF">C8A04DRAFT_14674</name>
</gene>
<dbReference type="SUPFAM" id="SSF57701">
    <property type="entry name" value="Zn2/Cys6 DNA-binding domain"/>
    <property type="match status" value="1"/>
</dbReference>
<dbReference type="Pfam" id="PF04082">
    <property type="entry name" value="Fungal_trans"/>
    <property type="match status" value="1"/>
</dbReference>
<dbReference type="InterPro" id="IPR001138">
    <property type="entry name" value="Zn2Cys6_DnaBD"/>
</dbReference>
<evidence type="ECO:0000259" key="5">
    <source>
        <dbReference type="PROSITE" id="PS50048"/>
    </source>
</evidence>
<comment type="subcellular location">
    <subcellularLocation>
        <location evidence="1">Nucleus</location>
    </subcellularLocation>
</comment>
<evidence type="ECO:0000313" key="6">
    <source>
        <dbReference type="EMBL" id="KAK4140771.1"/>
    </source>
</evidence>
<name>A0AAN6UXR5_9PEZI</name>
<dbReference type="Proteomes" id="UP001302676">
    <property type="component" value="Unassembled WGS sequence"/>
</dbReference>
<dbReference type="PROSITE" id="PS00463">
    <property type="entry name" value="ZN2_CY6_FUNGAL_1"/>
    <property type="match status" value="1"/>
</dbReference>
<dbReference type="Pfam" id="PF00172">
    <property type="entry name" value="Zn_clus"/>
    <property type="match status" value="1"/>
</dbReference>
<dbReference type="PROSITE" id="PS50048">
    <property type="entry name" value="ZN2_CY6_FUNGAL_2"/>
    <property type="match status" value="1"/>
</dbReference>
<dbReference type="GO" id="GO:0003677">
    <property type="term" value="F:DNA binding"/>
    <property type="evidence" value="ECO:0007669"/>
    <property type="project" value="InterPro"/>
</dbReference>
<evidence type="ECO:0000256" key="4">
    <source>
        <dbReference type="SAM" id="MobiDB-lite"/>
    </source>
</evidence>
<dbReference type="GO" id="GO:0008270">
    <property type="term" value="F:zinc ion binding"/>
    <property type="evidence" value="ECO:0007669"/>
    <property type="project" value="InterPro"/>
</dbReference>
<dbReference type="GO" id="GO:0005634">
    <property type="term" value="C:nucleus"/>
    <property type="evidence" value="ECO:0007669"/>
    <property type="project" value="UniProtKB-SubCell"/>
</dbReference>
<reference evidence="6" key="1">
    <citation type="journal article" date="2023" name="Mol. Phylogenet. Evol.">
        <title>Genome-scale phylogeny and comparative genomics of the fungal order Sordariales.</title>
        <authorList>
            <person name="Hensen N."/>
            <person name="Bonometti L."/>
            <person name="Westerberg I."/>
            <person name="Brannstrom I.O."/>
            <person name="Guillou S."/>
            <person name="Cros-Aarteil S."/>
            <person name="Calhoun S."/>
            <person name="Haridas S."/>
            <person name="Kuo A."/>
            <person name="Mondo S."/>
            <person name="Pangilinan J."/>
            <person name="Riley R."/>
            <person name="LaButti K."/>
            <person name="Andreopoulos B."/>
            <person name="Lipzen A."/>
            <person name="Chen C."/>
            <person name="Yan M."/>
            <person name="Daum C."/>
            <person name="Ng V."/>
            <person name="Clum A."/>
            <person name="Steindorff A."/>
            <person name="Ohm R.A."/>
            <person name="Martin F."/>
            <person name="Silar P."/>
            <person name="Natvig D.O."/>
            <person name="Lalanne C."/>
            <person name="Gautier V."/>
            <person name="Ament-Velasquez S.L."/>
            <person name="Kruys A."/>
            <person name="Hutchinson M.I."/>
            <person name="Powell A.J."/>
            <person name="Barry K."/>
            <person name="Miller A.N."/>
            <person name="Grigoriev I.V."/>
            <person name="Debuchy R."/>
            <person name="Gladieux P."/>
            <person name="Hiltunen Thoren M."/>
            <person name="Johannesson H."/>
        </authorList>
    </citation>
    <scope>NUCLEOTIDE SEQUENCE</scope>
    <source>
        <strain evidence="6">CBS 141.50</strain>
    </source>
</reference>
<evidence type="ECO:0000256" key="3">
    <source>
        <dbReference type="ARBA" id="ARBA00023242"/>
    </source>
</evidence>
<feature type="compositionally biased region" description="Basic and acidic residues" evidence="4">
    <location>
        <begin position="632"/>
        <end position="644"/>
    </location>
</feature>
<keyword evidence="3" id="KW-0539">Nucleus</keyword>
<protein>
    <submittedName>
        <fullName evidence="6">C6 transcription factor</fullName>
    </submittedName>
</protein>
<dbReference type="CDD" id="cd12148">
    <property type="entry name" value="fungal_TF_MHR"/>
    <property type="match status" value="1"/>
</dbReference>
<feature type="compositionally biased region" description="Polar residues" evidence="4">
    <location>
        <begin position="156"/>
        <end position="167"/>
    </location>
</feature>
<feature type="compositionally biased region" description="Low complexity" evidence="4">
    <location>
        <begin position="75"/>
        <end position="84"/>
    </location>
</feature>
<keyword evidence="2" id="KW-0479">Metal-binding</keyword>
<dbReference type="GO" id="GO:0006351">
    <property type="term" value="P:DNA-templated transcription"/>
    <property type="evidence" value="ECO:0007669"/>
    <property type="project" value="InterPro"/>
</dbReference>
<dbReference type="InterPro" id="IPR007219">
    <property type="entry name" value="XnlR_reg_dom"/>
</dbReference>
<evidence type="ECO:0000313" key="7">
    <source>
        <dbReference type="Proteomes" id="UP001302676"/>
    </source>
</evidence>
<dbReference type="InterPro" id="IPR036864">
    <property type="entry name" value="Zn2-C6_fun-type_DNA-bd_sf"/>
</dbReference>
<dbReference type="PANTHER" id="PTHR31001">
    <property type="entry name" value="UNCHARACTERIZED TRANSCRIPTIONAL REGULATORY PROTEIN"/>
    <property type="match status" value="1"/>
</dbReference>
<keyword evidence="7" id="KW-1185">Reference proteome</keyword>
<proteinExistence type="predicted"/>
<dbReference type="SMART" id="SM00066">
    <property type="entry name" value="GAL4"/>
    <property type="match status" value="1"/>
</dbReference>
<reference evidence="6" key="2">
    <citation type="submission" date="2023-05" db="EMBL/GenBank/DDBJ databases">
        <authorList>
            <consortium name="Lawrence Berkeley National Laboratory"/>
            <person name="Steindorff A."/>
            <person name="Hensen N."/>
            <person name="Bonometti L."/>
            <person name="Westerberg I."/>
            <person name="Brannstrom I.O."/>
            <person name="Guillou S."/>
            <person name="Cros-Aarteil S."/>
            <person name="Calhoun S."/>
            <person name="Haridas S."/>
            <person name="Kuo A."/>
            <person name="Mondo S."/>
            <person name="Pangilinan J."/>
            <person name="Riley R."/>
            <person name="Labutti K."/>
            <person name="Andreopoulos B."/>
            <person name="Lipzen A."/>
            <person name="Chen C."/>
            <person name="Yanf M."/>
            <person name="Daum C."/>
            <person name="Ng V."/>
            <person name="Clum A."/>
            <person name="Ohm R."/>
            <person name="Martin F."/>
            <person name="Silar P."/>
            <person name="Natvig D."/>
            <person name="Lalanne C."/>
            <person name="Gautier V."/>
            <person name="Ament-Velasquez S.L."/>
            <person name="Kruys A."/>
            <person name="Hutchinson M.I."/>
            <person name="Powell A.J."/>
            <person name="Barry K."/>
            <person name="Miller A.N."/>
            <person name="Grigoriev I.V."/>
            <person name="Debuchy R."/>
            <person name="Gladieux P."/>
            <person name="Thoren M.H."/>
            <person name="Johannesson H."/>
        </authorList>
    </citation>
    <scope>NUCLEOTIDE SEQUENCE</scope>
    <source>
        <strain evidence="6">CBS 141.50</strain>
    </source>
</reference>
<dbReference type="GO" id="GO:0000981">
    <property type="term" value="F:DNA-binding transcription factor activity, RNA polymerase II-specific"/>
    <property type="evidence" value="ECO:0007669"/>
    <property type="project" value="InterPro"/>
</dbReference>
<dbReference type="PANTHER" id="PTHR31001:SF85">
    <property type="entry name" value="ZN(II)2CYS6 TRANSCRIPTION FACTOR (EUROFUNG)"/>
    <property type="match status" value="1"/>
</dbReference>
<accession>A0AAN6UXR5</accession>
<evidence type="ECO:0000256" key="2">
    <source>
        <dbReference type="ARBA" id="ARBA00022723"/>
    </source>
</evidence>
<sequence length="702" mass="78434">MPYTCQTCARRKVRCDKTTPTCSACRKSQLDCLYQAPRPRTGKRKLDEDILERLARYENILIQHGLLPDSEREASSSSMVSTAVRESETPGSGTEQPVSLLWDAPEGAKAGKLRAHGNDKSQTTYVNSSLWQKLEEHHLQSQSDDDDDDDVNVNDQTPASPSTQPHTFPSDPWTEAFLGLAPPPPVPLTQHYPPPDEAFFLWTTYTSNVDPLVKILHTPSILSLIENTTQNPTTISRSPDNGPLLFAIYHFAIFSLPPSSCLLHLHQPRPTLLTKYHSLTLQALSNTWTTLLQAPSLPLLQALILFLIPSRTRFHPTTYWLLTGTAVRLAQRLGIHRDGAALGLPPFETEMRRRLFYTLMPLDARASQFAGMGAPVWPGGWDTRPPRNVNDIDIWPGMKDGEVPVERKGVTEMVFCLARVCVGGYFLQSDAHGHGPMMGQFRDAAAASEMADRAEAEVEEKFLRYCDVVNPLHFLTACMVRAGIATLRLRIVLPHANPGADTDADPGAVKEAFSLAMKILKSDDTLCSHPGLQKYWWHTGSFFVWGTWDAFIFVLTTLLKRRGLVRAEEVREAWDGVEAMYRHHEELVGSKRALYRALRRLTVKAWDAGGLEEEPGFVGALRALRSLGSSGRVDENEQKQREEIVSGQDGQPVPGSDFGHGSGTGNDPSLPSFEPEENLEPEETDWDFWTQLIQDHDMDMER</sequence>
<dbReference type="AlphaFoldDB" id="A0AAN6UXR5"/>
<comment type="caution">
    <text evidence="6">The sequence shown here is derived from an EMBL/GenBank/DDBJ whole genome shotgun (WGS) entry which is preliminary data.</text>
</comment>
<evidence type="ECO:0000256" key="1">
    <source>
        <dbReference type="ARBA" id="ARBA00004123"/>
    </source>
</evidence>
<feature type="region of interest" description="Disordered" evidence="4">
    <location>
        <begin position="68"/>
        <end position="99"/>
    </location>
</feature>
<dbReference type="CDD" id="cd00067">
    <property type="entry name" value="GAL4"/>
    <property type="match status" value="1"/>
</dbReference>
<dbReference type="RefSeq" id="XP_062634142.1">
    <property type="nucleotide sequence ID" value="XM_062778188.1"/>
</dbReference>
<organism evidence="6 7">
    <name type="scientific">Dichotomopilus funicola</name>
    <dbReference type="NCBI Taxonomy" id="1934379"/>
    <lineage>
        <taxon>Eukaryota</taxon>
        <taxon>Fungi</taxon>
        <taxon>Dikarya</taxon>
        <taxon>Ascomycota</taxon>
        <taxon>Pezizomycotina</taxon>
        <taxon>Sordariomycetes</taxon>
        <taxon>Sordariomycetidae</taxon>
        <taxon>Sordariales</taxon>
        <taxon>Chaetomiaceae</taxon>
        <taxon>Dichotomopilus</taxon>
    </lineage>
</organism>
<dbReference type="InterPro" id="IPR050613">
    <property type="entry name" value="Sec_Metabolite_Reg"/>
</dbReference>
<feature type="region of interest" description="Disordered" evidence="4">
    <location>
        <begin position="629"/>
        <end position="702"/>
    </location>
</feature>
<feature type="region of interest" description="Disordered" evidence="4">
    <location>
        <begin position="135"/>
        <end position="180"/>
    </location>
</feature>
<dbReference type="EMBL" id="MU853624">
    <property type="protein sequence ID" value="KAK4140771.1"/>
    <property type="molecule type" value="Genomic_DNA"/>
</dbReference>
<feature type="compositionally biased region" description="Acidic residues" evidence="4">
    <location>
        <begin position="143"/>
        <end position="152"/>
    </location>
</feature>
<dbReference type="GeneID" id="87814801"/>
<feature type="domain" description="Zn(2)-C6 fungal-type" evidence="5">
    <location>
        <begin position="4"/>
        <end position="34"/>
    </location>
</feature>